<comment type="caution">
    <text evidence="9">The sequence shown here is derived from an EMBL/GenBank/DDBJ whole genome shotgun (WGS) entry which is preliminary data.</text>
</comment>
<protein>
    <submittedName>
        <fullName evidence="9">Major facilitator superfamily domain-containing protein</fullName>
    </submittedName>
</protein>
<feature type="transmembrane region" description="Helical" evidence="7">
    <location>
        <begin position="92"/>
        <end position="110"/>
    </location>
</feature>
<feature type="transmembrane region" description="Helical" evidence="7">
    <location>
        <begin position="320"/>
        <end position="342"/>
    </location>
</feature>
<dbReference type="GO" id="GO:0016020">
    <property type="term" value="C:membrane"/>
    <property type="evidence" value="ECO:0007669"/>
    <property type="project" value="UniProtKB-SubCell"/>
</dbReference>
<dbReference type="AlphaFoldDB" id="A0AA38LRW6"/>
<dbReference type="InterPro" id="IPR020846">
    <property type="entry name" value="MFS_dom"/>
</dbReference>
<keyword evidence="4 7" id="KW-1133">Transmembrane helix</keyword>
<feature type="transmembrane region" description="Helical" evidence="7">
    <location>
        <begin position="252"/>
        <end position="270"/>
    </location>
</feature>
<feature type="transmembrane region" description="Helical" evidence="7">
    <location>
        <begin position="184"/>
        <end position="206"/>
    </location>
</feature>
<evidence type="ECO:0000256" key="3">
    <source>
        <dbReference type="ARBA" id="ARBA00022692"/>
    </source>
</evidence>
<dbReference type="RefSeq" id="XP_052944724.1">
    <property type="nucleotide sequence ID" value="XM_053085615.1"/>
</dbReference>
<feature type="region of interest" description="Disordered" evidence="6">
    <location>
        <begin position="1"/>
        <end position="24"/>
    </location>
</feature>
<feature type="transmembrane region" description="Helical" evidence="7">
    <location>
        <begin position="212"/>
        <end position="232"/>
    </location>
</feature>
<dbReference type="PANTHER" id="PTHR42718">
    <property type="entry name" value="MAJOR FACILITATOR SUPERFAMILY MULTIDRUG TRANSPORTER MFSC"/>
    <property type="match status" value="1"/>
</dbReference>
<feature type="transmembrane region" description="Helical" evidence="7">
    <location>
        <begin position="354"/>
        <end position="374"/>
    </location>
</feature>
<feature type="domain" description="Major facilitator superfamily (MFS) profile" evidence="8">
    <location>
        <begin position="57"/>
        <end position="512"/>
    </location>
</feature>
<feature type="transmembrane region" description="Helical" evidence="7">
    <location>
        <begin position="117"/>
        <end position="140"/>
    </location>
</feature>
<dbReference type="GO" id="GO:0022857">
    <property type="term" value="F:transmembrane transporter activity"/>
    <property type="evidence" value="ECO:0007669"/>
    <property type="project" value="InterPro"/>
</dbReference>
<evidence type="ECO:0000313" key="9">
    <source>
        <dbReference type="EMBL" id="KAI9634947.1"/>
    </source>
</evidence>
<evidence type="ECO:0000256" key="5">
    <source>
        <dbReference type="ARBA" id="ARBA00023136"/>
    </source>
</evidence>
<evidence type="ECO:0000256" key="4">
    <source>
        <dbReference type="ARBA" id="ARBA00022989"/>
    </source>
</evidence>
<comment type="subcellular location">
    <subcellularLocation>
        <location evidence="1">Membrane</location>
        <topology evidence="1">Multi-pass membrane protein</topology>
    </subcellularLocation>
</comment>
<sequence length="540" mass="58064">MSHLSSPTLDATAPTSKAASLHEPTSLSPALEKKQDHHAPDHAHPLAQLGQGRKNFLLFVFGIATFLDICNVSGVGLAVAQISGDLDLAINQIAWIITSYSLCFAALLLFAGRLSDLFPATIIFEVGFTGLGIFSLITSFVTTNKYGFLILRGLGGLCGALTIPSSYHMLVHMFPDPVEQQKKLALLGMAGGLGNVLGLVIAGLAMLASYHWFFRIVAILSFIFSAAAIFLLPRIGAPLSSDPSPKWKRLDIPGVILMMGFLICFILSLTNGPIDGWGSAGFIAPFIISFVSAIGFFVWEYSIPARTALLPASVYQIKNFIPTSLVIMIPTGFWFTSQIYYATFFQQAFGWTPLHVAAAILPQGIVGLLIGVLSQVVPQIVSKPEIFIPVGVVLIIVAEILQIYSYGGQGYDYWRLVFPAYVLGSAGAMLAYFGSAISVVVYAPPEMSGVISAWVQVVAQVGGAVALAVQAAFETEDLSNWMTSAGRTFWFIVAWVAVLGLQYRVLWRRPGTPEEEHALARARIAATGKGEGVIIEDAKV</sequence>
<evidence type="ECO:0000256" key="7">
    <source>
        <dbReference type="SAM" id="Phobius"/>
    </source>
</evidence>
<feature type="transmembrane region" description="Helical" evidence="7">
    <location>
        <begin position="418"/>
        <end position="443"/>
    </location>
</feature>
<dbReference type="InterPro" id="IPR036259">
    <property type="entry name" value="MFS_trans_sf"/>
</dbReference>
<evidence type="ECO:0000313" key="10">
    <source>
        <dbReference type="Proteomes" id="UP001164286"/>
    </source>
</evidence>
<feature type="transmembrane region" description="Helical" evidence="7">
    <location>
        <begin position="450"/>
        <end position="469"/>
    </location>
</feature>
<keyword evidence="5 7" id="KW-0472">Membrane</keyword>
<dbReference type="EMBL" id="JAKWFO010000006">
    <property type="protein sequence ID" value="KAI9634947.1"/>
    <property type="molecule type" value="Genomic_DNA"/>
</dbReference>
<keyword evidence="10" id="KW-1185">Reference proteome</keyword>
<keyword evidence="3 7" id="KW-0812">Transmembrane</keyword>
<dbReference type="PROSITE" id="PS50850">
    <property type="entry name" value="MFS"/>
    <property type="match status" value="1"/>
</dbReference>
<dbReference type="PANTHER" id="PTHR42718:SF9">
    <property type="entry name" value="MAJOR FACILITATOR SUPERFAMILY MULTIDRUG TRANSPORTER MFSC"/>
    <property type="match status" value="1"/>
</dbReference>
<dbReference type="SUPFAM" id="SSF103473">
    <property type="entry name" value="MFS general substrate transporter"/>
    <property type="match status" value="1"/>
</dbReference>
<reference evidence="9" key="1">
    <citation type="journal article" date="2022" name="G3 (Bethesda)">
        <title>High quality genome of the basidiomycete yeast Dioszegia hungarica PDD-24b-2 isolated from cloud water.</title>
        <authorList>
            <person name="Jarrige D."/>
            <person name="Haridas S."/>
            <person name="Bleykasten-Grosshans C."/>
            <person name="Joly M."/>
            <person name="Nadalig T."/>
            <person name="Sancelme M."/>
            <person name="Vuilleumier S."/>
            <person name="Grigoriev I.V."/>
            <person name="Amato P."/>
            <person name="Bringel F."/>
        </authorList>
    </citation>
    <scope>NUCLEOTIDE SEQUENCE</scope>
    <source>
        <strain evidence="9">PDD-24b-2</strain>
    </source>
</reference>
<feature type="transmembrane region" description="Helical" evidence="7">
    <location>
        <begin position="56"/>
        <end position="80"/>
    </location>
</feature>
<name>A0AA38LRW6_9TREE</name>
<evidence type="ECO:0000256" key="6">
    <source>
        <dbReference type="SAM" id="MobiDB-lite"/>
    </source>
</evidence>
<dbReference type="InterPro" id="IPR011701">
    <property type="entry name" value="MFS"/>
</dbReference>
<gene>
    <name evidence="9" type="ORF">MKK02DRAFT_16335</name>
</gene>
<dbReference type="GeneID" id="77724816"/>
<evidence type="ECO:0000256" key="1">
    <source>
        <dbReference type="ARBA" id="ARBA00004141"/>
    </source>
</evidence>
<dbReference type="Proteomes" id="UP001164286">
    <property type="component" value="Unassembled WGS sequence"/>
</dbReference>
<keyword evidence="2" id="KW-0813">Transport</keyword>
<feature type="transmembrane region" description="Helical" evidence="7">
    <location>
        <begin position="146"/>
        <end position="163"/>
    </location>
</feature>
<feature type="transmembrane region" description="Helical" evidence="7">
    <location>
        <begin position="489"/>
        <end position="507"/>
    </location>
</feature>
<feature type="transmembrane region" description="Helical" evidence="7">
    <location>
        <begin position="276"/>
        <end position="299"/>
    </location>
</feature>
<dbReference type="Pfam" id="PF07690">
    <property type="entry name" value="MFS_1"/>
    <property type="match status" value="1"/>
</dbReference>
<feature type="transmembrane region" description="Helical" evidence="7">
    <location>
        <begin position="386"/>
        <end position="406"/>
    </location>
</feature>
<evidence type="ECO:0000259" key="8">
    <source>
        <dbReference type="PROSITE" id="PS50850"/>
    </source>
</evidence>
<dbReference type="Gene3D" id="1.20.1250.20">
    <property type="entry name" value="MFS general substrate transporter like domains"/>
    <property type="match status" value="1"/>
</dbReference>
<accession>A0AA38LRW6</accession>
<proteinExistence type="predicted"/>
<evidence type="ECO:0000256" key="2">
    <source>
        <dbReference type="ARBA" id="ARBA00022448"/>
    </source>
</evidence>
<organism evidence="9 10">
    <name type="scientific">Dioszegia hungarica</name>
    <dbReference type="NCBI Taxonomy" id="4972"/>
    <lineage>
        <taxon>Eukaryota</taxon>
        <taxon>Fungi</taxon>
        <taxon>Dikarya</taxon>
        <taxon>Basidiomycota</taxon>
        <taxon>Agaricomycotina</taxon>
        <taxon>Tremellomycetes</taxon>
        <taxon>Tremellales</taxon>
        <taxon>Bulleribasidiaceae</taxon>
        <taxon>Dioszegia</taxon>
    </lineage>
</organism>